<dbReference type="GO" id="GO:0000981">
    <property type="term" value="F:DNA-binding transcription factor activity, RNA polymerase II-specific"/>
    <property type="evidence" value="ECO:0007669"/>
    <property type="project" value="InterPro"/>
</dbReference>
<dbReference type="PANTHER" id="PTHR40626">
    <property type="entry name" value="MIP31509P"/>
    <property type="match status" value="1"/>
</dbReference>
<dbReference type="Pfam" id="PF00096">
    <property type="entry name" value="zf-C2H2"/>
    <property type="match status" value="2"/>
</dbReference>
<keyword evidence="4 7" id="KW-0863">Zinc-finger</keyword>
<dbReference type="OrthoDB" id="10018191at2759"/>
<dbReference type="SMART" id="SM00355">
    <property type="entry name" value="ZnF_C2H2"/>
    <property type="match status" value="2"/>
</dbReference>
<dbReference type="GeneID" id="96904680"/>
<evidence type="ECO:0000256" key="3">
    <source>
        <dbReference type="ARBA" id="ARBA00022737"/>
    </source>
</evidence>
<dbReference type="eggNOG" id="KOG1721">
    <property type="taxonomic scope" value="Eukaryota"/>
</dbReference>
<dbReference type="FunFam" id="3.30.160.60:FF:002343">
    <property type="entry name" value="Zinc finger protein 33A"/>
    <property type="match status" value="1"/>
</dbReference>
<reference evidence="10 11" key="1">
    <citation type="journal article" date="2011" name="Proc. Natl. Acad. Sci. U.S.A.">
        <title>Evolutionary erosion of yeast sex chromosomes by mating-type switching accidents.</title>
        <authorList>
            <person name="Gordon J.L."/>
            <person name="Armisen D."/>
            <person name="Proux-Wera E."/>
            <person name="Oheigeartaigh S.S."/>
            <person name="Byrne K.P."/>
            <person name="Wolfe K.H."/>
        </authorList>
    </citation>
    <scope>NUCLEOTIDE SEQUENCE [LARGE SCALE GENOMIC DNA]</scope>
    <source>
        <strain evidence="11">ATCC 76901 / BCRC 22586 / CBS 4309 / NBRC 1992 / NRRL Y-12630</strain>
    </source>
</reference>
<feature type="compositionally biased region" description="Low complexity" evidence="8">
    <location>
        <begin position="235"/>
        <end position="254"/>
    </location>
</feature>
<dbReference type="InterPro" id="IPR036236">
    <property type="entry name" value="Znf_C2H2_sf"/>
</dbReference>
<evidence type="ECO:0000256" key="6">
    <source>
        <dbReference type="ARBA" id="ARBA00023242"/>
    </source>
</evidence>
<keyword evidence="6" id="KW-0539">Nucleus</keyword>
<evidence type="ECO:0000256" key="8">
    <source>
        <dbReference type="SAM" id="MobiDB-lite"/>
    </source>
</evidence>
<sequence length="274" mass="30638">MISENKLNNKQKKPYKNNFKCTGYGDCHMAFTRAEHLARHIRKHTGEKPFQCDVCLKRFSRVDNLKQHRESVHATVVNAASKNVPLVAKGRVEKPKKIILNNENFKKVIEQKLKSLATTNETPHNDSLGVMTPDINNIMVSNSSPPISPLMRLPIASSSSSSSSCATSYFTEPRHQQQQYVYYPLQQHPQPSLECPYILPPILPTTQFHSYIPSTASAQFPLINPAPQNNITGASKQSGSTTTTNTKSSINMKTNNEKPTNESSVRLSVKYILS</sequence>
<evidence type="ECO:0000256" key="7">
    <source>
        <dbReference type="PROSITE-ProRule" id="PRU00042"/>
    </source>
</evidence>
<dbReference type="InParanoid" id="G0VHY0"/>
<dbReference type="FunCoup" id="G0VHY0">
    <property type="interactions" value="471"/>
</dbReference>
<dbReference type="PROSITE" id="PS00028">
    <property type="entry name" value="ZINC_FINGER_C2H2_1"/>
    <property type="match status" value="1"/>
</dbReference>
<feature type="domain" description="C2H2-type" evidence="9">
    <location>
        <begin position="19"/>
        <end position="49"/>
    </location>
</feature>
<dbReference type="STRING" id="1064592.G0VHY0"/>
<dbReference type="HOGENOM" id="CLU_1015964_0_0_1"/>
<dbReference type="InterPro" id="IPR013087">
    <property type="entry name" value="Znf_C2H2_type"/>
</dbReference>
<protein>
    <recommendedName>
        <fullName evidence="9">C2H2-type domain-containing protein</fullName>
    </recommendedName>
</protein>
<dbReference type="GO" id="GO:0008270">
    <property type="term" value="F:zinc ion binding"/>
    <property type="evidence" value="ECO:0007669"/>
    <property type="project" value="UniProtKB-KW"/>
</dbReference>
<dbReference type="Gene3D" id="3.30.160.60">
    <property type="entry name" value="Classic Zinc Finger"/>
    <property type="match status" value="2"/>
</dbReference>
<keyword evidence="2" id="KW-0479">Metal-binding</keyword>
<evidence type="ECO:0000256" key="2">
    <source>
        <dbReference type="ARBA" id="ARBA00022723"/>
    </source>
</evidence>
<name>G0VHY0_NAUCA</name>
<keyword evidence="11" id="KW-1185">Reference proteome</keyword>
<accession>G0VHY0</accession>
<dbReference type="AlphaFoldDB" id="G0VHY0"/>
<evidence type="ECO:0000259" key="9">
    <source>
        <dbReference type="PROSITE" id="PS50157"/>
    </source>
</evidence>
<dbReference type="RefSeq" id="XP_003677367.1">
    <property type="nucleotide sequence ID" value="XM_003677319.1"/>
</dbReference>
<keyword evidence="3" id="KW-0677">Repeat</keyword>
<dbReference type="Proteomes" id="UP000001640">
    <property type="component" value="Chromosome 7"/>
</dbReference>
<dbReference type="InterPro" id="IPR051059">
    <property type="entry name" value="VerF-like"/>
</dbReference>
<dbReference type="GO" id="GO:0000978">
    <property type="term" value="F:RNA polymerase II cis-regulatory region sequence-specific DNA binding"/>
    <property type="evidence" value="ECO:0007669"/>
    <property type="project" value="InterPro"/>
</dbReference>
<dbReference type="PROSITE" id="PS50157">
    <property type="entry name" value="ZINC_FINGER_C2H2_2"/>
    <property type="match status" value="2"/>
</dbReference>
<gene>
    <name evidence="10" type="primary">NCAS0G01270</name>
    <name evidence="10" type="ordered locus">NCAS_0G01270</name>
</gene>
<feature type="domain" description="C2H2-type" evidence="9">
    <location>
        <begin position="50"/>
        <end position="74"/>
    </location>
</feature>
<evidence type="ECO:0000256" key="5">
    <source>
        <dbReference type="ARBA" id="ARBA00022833"/>
    </source>
</evidence>
<dbReference type="GO" id="GO:0005634">
    <property type="term" value="C:nucleus"/>
    <property type="evidence" value="ECO:0007669"/>
    <property type="project" value="UniProtKB-SubCell"/>
</dbReference>
<evidence type="ECO:0000313" key="11">
    <source>
        <dbReference type="Proteomes" id="UP000001640"/>
    </source>
</evidence>
<evidence type="ECO:0000313" key="10">
    <source>
        <dbReference type="EMBL" id="CCC71014.1"/>
    </source>
</evidence>
<proteinExistence type="predicted"/>
<reference key="2">
    <citation type="submission" date="2011-08" db="EMBL/GenBank/DDBJ databases">
        <title>Genome sequence of Naumovozyma castellii.</title>
        <authorList>
            <person name="Gordon J.L."/>
            <person name="Armisen D."/>
            <person name="Proux-Wera E."/>
            <person name="OhEigeartaigh S.S."/>
            <person name="Byrne K.P."/>
            <person name="Wolfe K.H."/>
        </authorList>
    </citation>
    <scope>NUCLEOTIDE SEQUENCE</scope>
    <source>
        <strain>Type strain:CBS 4309</strain>
    </source>
</reference>
<feature type="region of interest" description="Disordered" evidence="8">
    <location>
        <begin position="227"/>
        <end position="263"/>
    </location>
</feature>
<comment type="subcellular location">
    <subcellularLocation>
        <location evidence="1">Nucleus</location>
    </subcellularLocation>
</comment>
<organism evidence="10 11">
    <name type="scientific">Naumovozyma castellii</name>
    <name type="common">Yeast</name>
    <name type="synonym">Saccharomyces castellii</name>
    <dbReference type="NCBI Taxonomy" id="27288"/>
    <lineage>
        <taxon>Eukaryota</taxon>
        <taxon>Fungi</taxon>
        <taxon>Dikarya</taxon>
        <taxon>Ascomycota</taxon>
        <taxon>Saccharomycotina</taxon>
        <taxon>Saccharomycetes</taxon>
        <taxon>Saccharomycetales</taxon>
        <taxon>Saccharomycetaceae</taxon>
        <taxon>Naumovozyma</taxon>
    </lineage>
</organism>
<dbReference type="KEGG" id="ncs:NCAS_0G01270"/>
<dbReference type="EMBL" id="HE576758">
    <property type="protein sequence ID" value="CCC71014.1"/>
    <property type="molecule type" value="Genomic_DNA"/>
</dbReference>
<evidence type="ECO:0000256" key="4">
    <source>
        <dbReference type="ARBA" id="ARBA00022771"/>
    </source>
</evidence>
<dbReference type="PANTHER" id="PTHR40626:SF32">
    <property type="entry name" value="ZINC FINGER PROTEIN RST2"/>
    <property type="match status" value="1"/>
</dbReference>
<dbReference type="GO" id="GO:0000785">
    <property type="term" value="C:chromatin"/>
    <property type="evidence" value="ECO:0007669"/>
    <property type="project" value="TreeGrafter"/>
</dbReference>
<keyword evidence="5" id="KW-0862">Zinc</keyword>
<evidence type="ECO:0000256" key="1">
    <source>
        <dbReference type="ARBA" id="ARBA00004123"/>
    </source>
</evidence>
<dbReference type="SUPFAM" id="SSF57667">
    <property type="entry name" value="beta-beta-alpha zinc fingers"/>
    <property type="match status" value="1"/>
</dbReference>